<sequence length="165" mass="18412">MIIILYLSVALIAIAFLFLVISLSRTLKSVSVTLDHVAGTVKDLESQMQGITNETTKILQSTNDLVADIQHKSEKLNTVVDAVEDIGVSATQLSQTLRRVTTTVSSTVGKKQEKIAQALQWGAAIKNIRDKWAERKPKHTTIPETSQRSIQEEPVQQQRTRLRQH</sequence>
<feature type="compositionally biased region" description="Polar residues" evidence="1">
    <location>
        <begin position="142"/>
        <end position="159"/>
    </location>
</feature>
<dbReference type="AlphaFoldDB" id="A0A0A6VCH6"/>
<accession>A0A0A6VCH6</accession>
<organism evidence="2 4">
    <name type="scientific">Heyndrickxia ginsengihumi</name>
    <dbReference type="NCBI Taxonomy" id="363870"/>
    <lineage>
        <taxon>Bacteria</taxon>
        <taxon>Bacillati</taxon>
        <taxon>Bacillota</taxon>
        <taxon>Bacilli</taxon>
        <taxon>Bacillales</taxon>
        <taxon>Bacillaceae</taxon>
        <taxon>Heyndrickxia</taxon>
    </lineage>
</organism>
<evidence type="ECO:0000313" key="2">
    <source>
        <dbReference type="EMBL" id="KHD84234.1"/>
    </source>
</evidence>
<gene>
    <name evidence="3" type="ORF">G4D61_16545</name>
    <name evidence="2" type="ORF">NG54_16870</name>
</gene>
<proteinExistence type="predicted"/>
<dbReference type="STRING" id="363870.NG54_16870"/>
<dbReference type="SUPFAM" id="SSF58104">
    <property type="entry name" value="Methyl-accepting chemotaxis protein (MCP) signaling domain"/>
    <property type="match status" value="1"/>
</dbReference>
<evidence type="ECO:0000313" key="5">
    <source>
        <dbReference type="Proteomes" id="UP000476934"/>
    </source>
</evidence>
<evidence type="ECO:0000313" key="3">
    <source>
        <dbReference type="EMBL" id="NEY21535.1"/>
    </source>
</evidence>
<dbReference type="Proteomes" id="UP000030588">
    <property type="component" value="Unassembled WGS sequence"/>
</dbReference>
<evidence type="ECO:0000256" key="1">
    <source>
        <dbReference type="SAM" id="MobiDB-lite"/>
    </source>
</evidence>
<name>A0A0A6VCH6_9BACI</name>
<protein>
    <submittedName>
        <fullName evidence="3">DUF948 domain-containing protein</fullName>
    </submittedName>
</protein>
<dbReference type="Gene3D" id="1.10.287.950">
    <property type="entry name" value="Methyl-accepting chemotaxis protein"/>
    <property type="match status" value="1"/>
</dbReference>
<dbReference type="RefSeq" id="WP_025731195.1">
    <property type="nucleotide sequence ID" value="NZ_JAAIWK010000038.1"/>
</dbReference>
<evidence type="ECO:0000313" key="4">
    <source>
        <dbReference type="Proteomes" id="UP000030588"/>
    </source>
</evidence>
<dbReference type="OrthoDB" id="2366030at2"/>
<comment type="caution">
    <text evidence="2">The sequence shown here is derived from an EMBL/GenBank/DDBJ whole genome shotgun (WGS) entry which is preliminary data.</text>
</comment>
<reference evidence="3" key="2">
    <citation type="submission" date="2020-02" db="EMBL/GenBank/DDBJ databases">
        <authorList>
            <person name="Feng H."/>
        </authorList>
    </citation>
    <scope>NUCLEOTIDE SEQUENCE [LARGE SCALE GENOMIC DNA]</scope>
    <source>
        <strain evidence="3">Gsoil 114</strain>
    </source>
</reference>
<dbReference type="PANTHER" id="PTHR40070">
    <property type="entry name" value="UPF0478 PROTEIN YTXG"/>
    <property type="match status" value="1"/>
</dbReference>
<reference evidence="2 4" key="1">
    <citation type="submission" date="2014-10" db="EMBL/GenBank/DDBJ databases">
        <title>Draft genome of phytase producing Bacillus ginsengihumi strain M2.11.</title>
        <authorList>
            <person name="Toymentseva A."/>
            <person name="Boulygina E.A."/>
            <person name="Kazakov S.V."/>
            <person name="Kayumov I."/>
            <person name="Suleimanova A.D."/>
            <person name="Mardanova A.M."/>
            <person name="Maria S.N."/>
            <person name="Sergey M.Y."/>
            <person name="Sharipova M.R."/>
        </authorList>
    </citation>
    <scope>NUCLEOTIDE SEQUENCE [LARGE SCALE GENOMIC DNA]</scope>
    <source>
        <strain evidence="2 4">M2.11</strain>
    </source>
</reference>
<feature type="region of interest" description="Disordered" evidence="1">
    <location>
        <begin position="133"/>
        <end position="165"/>
    </location>
</feature>
<dbReference type="EMBL" id="JAAIWK010000038">
    <property type="protein sequence ID" value="NEY21535.1"/>
    <property type="molecule type" value="Genomic_DNA"/>
</dbReference>
<reference evidence="3 5" key="3">
    <citation type="submission" date="2020-03" db="EMBL/GenBank/DDBJ databases">
        <title>Bacillus aquiflavi sp. nov., isolated from yellow water of strong flavor Chinese baijiu in Yibin region of China.</title>
        <authorList>
            <person name="Xie J."/>
        </authorList>
    </citation>
    <scope>NUCLEOTIDE SEQUENCE [LARGE SCALE GENOMIC DNA]</scope>
    <source>
        <strain evidence="3 5">Gsoil 114</strain>
    </source>
</reference>
<dbReference type="Pfam" id="PF06103">
    <property type="entry name" value="DUF948"/>
    <property type="match status" value="1"/>
</dbReference>
<keyword evidence="5" id="KW-1185">Reference proteome</keyword>
<dbReference type="InterPro" id="IPR009293">
    <property type="entry name" value="UPF0478"/>
</dbReference>
<dbReference type="Proteomes" id="UP000476934">
    <property type="component" value="Unassembled WGS sequence"/>
</dbReference>
<dbReference type="EMBL" id="JRUN01000081">
    <property type="protein sequence ID" value="KHD84234.1"/>
    <property type="molecule type" value="Genomic_DNA"/>
</dbReference>
<dbReference type="PANTHER" id="PTHR40070:SF1">
    <property type="entry name" value="UPF0478 PROTEIN YTXG"/>
    <property type="match status" value="1"/>
</dbReference>